<dbReference type="InterPro" id="IPR001150">
    <property type="entry name" value="Gly_radical"/>
</dbReference>
<name>A0A5K7XBG9_9BACT</name>
<dbReference type="PANTHER" id="PTHR43641">
    <property type="entry name" value="FORMATE ACETYLTRANSFERASE 3-RELATED"/>
    <property type="match status" value="1"/>
</dbReference>
<dbReference type="Pfam" id="PF02901">
    <property type="entry name" value="PFL-like"/>
    <property type="match status" value="1"/>
</dbReference>
<gene>
    <name evidence="7" type="ORF">PLANPX_0061</name>
</gene>
<evidence type="ECO:0000256" key="1">
    <source>
        <dbReference type="ARBA" id="ARBA00022818"/>
    </source>
</evidence>
<dbReference type="Proteomes" id="UP000326837">
    <property type="component" value="Chromosome"/>
</dbReference>
<dbReference type="AlphaFoldDB" id="A0A5K7XBG9"/>
<dbReference type="Gene3D" id="3.20.70.20">
    <property type="match status" value="1"/>
</dbReference>
<accession>A0A5K7XBG9</accession>
<dbReference type="GO" id="GO:0005829">
    <property type="term" value="C:cytosol"/>
    <property type="evidence" value="ECO:0007669"/>
    <property type="project" value="TreeGrafter"/>
</dbReference>
<protein>
    <submittedName>
        <fullName evidence="7">Uncharacterized protein</fullName>
    </submittedName>
</protein>
<dbReference type="PANTHER" id="PTHR43641:SF2">
    <property type="entry name" value="DEHYDRATASE YBIW-RELATED"/>
    <property type="match status" value="1"/>
</dbReference>
<keyword evidence="2" id="KW-0456">Lyase</keyword>
<dbReference type="KEGG" id="lpav:PLANPX_0061"/>
<evidence type="ECO:0000256" key="3">
    <source>
        <dbReference type="PROSITE-ProRule" id="PRU00493"/>
    </source>
</evidence>
<dbReference type="PROSITE" id="PS51149">
    <property type="entry name" value="GLY_RADICAL_2"/>
    <property type="match status" value="1"/>
</dbReference>
<feature type="domain" description="Glycine radical" evidence="5">
    <location>
        <begin position="733"/>
        <end position="852"/>
    </location>
</feature>
<dbReference type="PROSITE" id="PS51554">
    <property type="entry name" value="PFL"/>
    <property type="match status" value="1"/>
</dbReference>
<keyword evidence="8" id="KW-1185">Reference proteome</keyword>
<organism evidence="7 8">
    <name type="scientific">Lacipirellula parvula</name>
    <dbReference type="NCBI Taxonomy" id="2650471"/>
    <lineage>
        <taxon>Bacteria</taxon>
        <taxon>Pseudomonadati</taxon>
        <taxon>Planctomycetota</taxon>
        <taxon>Planctomycetia</taxon>
        <taxon>Pirellulales</taxon>
        <taxon>Lacipirellulaceae</taxon>
        <taxon>Lacipirellula</taxon>
    </lineage>
</organism>
<dbReference type="EMBL" id="AP021861">
    <property type="protein sequence ID" value="BBO30449.1"/>
    <property type="molecule type" value="Genomic_DNA"/>
</dbReference>
<feature type="region of interest" description="Disordered" evidence="4">
    <location>
        <begin position="713"/>
        <end position="745"/>
    </location>
</feature>
<keyword evidence="1 3" id="KW-0556">Organic radical</keyword>
<sequence length="852" mass="94742">MLHSDVAYWRYLQSLPPDHPDLPSPRVCALLQRTFQLWRDKPLWLNEDDVGHLFRDRHDLSDEQRRELASEPIPLRKSRAIRRMFEIITDANVARRAGTFAVDPDELILGTLPPFSVGQGKEFVRYLTEEEELRAMLSYLNELSPMGHIVPDHERVVSRGLEGLIDDCRKRSRTANERGKCFLSAVRIALEAVIFLAGRYAQEAERVAATLAQEDPRRESLQQAADRLRRVPAKPAETFVEAVQSIYLMHCALHWTVEIVPLGRLDQILQPLYERDIEQGRLTPTMAQETLDCFWIKLDERAILNRRHLENRFTACDGVLTGYFGPSNYDQGGLLNQWMQQITIGGVIASDEEHPTDACNDVTAMCLECARRLPLNSPTLDLRVHAGTPDDVLRLAAQALMSGGAHPVLLQDDKIIAGFREVAGDRLSLASARNYACDGCYETMPAGESEFSFGFISAPDLIEKALNRGASFAGAGPIHLRGLKDSWRTPPACQLTTWDQLWATLIAHLDLSCHRYIKNLLANYGTKSDVAPSPLLSALIGGCIESTRDLVDGGARRHIFSPLLVGVSTAADSLHALRSLVYEQRSVGLEELVSAVATNWGANLVSTNGRLAPALGTAVSPQRIAEIRSMCDDLPKFGYGNREVDELAWKLIDEFCDRLIAAWSSELHGEARRALERRYAHENHAFEILMIPGVGTFEQYVFSGSLVGASPDGRRAGDPIASDLSPAPVHRDRSPTPDNGSRHARTGALADSFRSYADNCMRRLGDGAPADYNLPENFPVEDLASILKAFARGEGGSVATFTVCDPETFAGAQRDPEAFNLVRVRMGGWSEFFVTLFPEHQEHHRRRPLFVS</sequence>
<feature type="modified residue" description="Glycine radical" evidence="3">
    <location>
        <position position="828"/>
    </location>
</feature>
<dbReference type="GO" id="GO:0016829">
    <property type="term" value="F:lyase activity"/>
    <property type="evidence" value="ECO:0007669"/>
    <property type="project" value="UniProtKB-KW"/>
</dbReference>
<dbReference type="SUPFAM" id="SSF51998">
    <property type="entry name" value="PFL-like glycyl radical enzymes"/>
    <property type="match status" value="1"/>
</dbReference>
<feature type="domain" description="PFL" evidence="6">
    <location>
        <begin position="25"/>
        <end position="715"/>
    </location>
</feature>
<dbReference type="InterPro" id="IPR051215">
    <property type="entry name" value="GRE"/>
</dbReference>
<evidence type="ECO:0000313" key="8">
    <source>
        <dbReference type="Proteomes" id="UP000326837"/>
    </source>
</evidence>
<dbReference type="InterPro" id="IPR004184">
    <property type="entry name" value="PFL_dom"/>
</dbReference>
<evidence type="ECO:0000256" key="4">
    <source>
        <dbReference type="SAM" id="MobiDB-lite"/>
    </source>
</evidence>
<proteinExistence type="predicted"/>
<evidence type="ECO:0000259" key="5">
    <source>
        <dbReference type="PROSITE" id="PS51149"/>
    </source>
</evidence>
<reference evidence="8" key="1">
    <citation type="submission" date="2019-10" db="EMBL/GenBank/DDBJ databases">
        <title>Lacipirellula parvula gen. nov., sp. nov., representing a lineage of planctomycetes widespread in freshwater anoxic habitats, and description of the family Lacipirellulaceae.</title>
        <authorList>
            <person name="Dedysh S.N."/>
            <person name="Kulichevskaya I.S."/>
            <person name="Beletsky A.V."/>
            <person name="Rakitin A.L."/>
            <person name="Mardanov A.V."/>
            <person name="Ivanova A.A."/>
            <person name="Saltykova V.X."/>
            <person name="Rijpstra W.I.C."/>
            <person name="Sinninghe Damste J.S."/>
            <person name="Ravin N.V."/>
        </authorList>
    </citation>
    <scope>NUCLEOTIDE SEQUENCE [LARGE SCALE GENOMIC DNA]</scope>
    <source>
        <strain evidence="8">PX69</strain>
    </source>
</reference>
<evidence type="ECO:0000313" key="7">
    <source>
        <dbReference type="EMBL" id="BBO30449.1"/>
    </source>
</evidence>
<evidence type="ECO:0000259" key="6">
    <source>
        <dbReference type="PROSITE" id="PS51554"/>
    </source>
</evidence>
<evidence type="ECO:0000256" key="2">
    <source>
        <dbReference type="ARBA" id="ARBA00023239"/>
    </source>
</evidence>